<feature type="compositionally biased region" description="Low complexity" evidence="1">
    <location>
        <begin position="627"/>
        <end position="637"/>
    </location>
</feature>
<protein>
    <submittedName>
        <fullName evidence="2">Uncharacterized protein</fullName>
    </submittedName>
</protein>
<dbReference type="AlphaFoldDB" id="A0A0D2IVQ1"/>
<evidence type="ECO:0000256" key="1">
    <source>
        <dbReference type="SAM" id="MobiDB-lite"/>
    </source>
</evidence>
<reference evidence="2 3" key="1">
    <citation type="journal article" date="2013" name="BMC Genomics">
        <title>Reconstruction of the lipid metabolism for the microalga Monoraphidium neglectum from its genome sequence reveals characteristics suitable for biofuel production.</title>
        <authorList>
            <person name="Bogen C."/>
            <person name="Al-Dilaimi A."/>
            <person name="Albersmeier A."/>
            <person name="Wichmann J."/>
            <person name="Grundmann M."/>
            <person name="Rupp O."/>
            <person name="Lauersen K.J."/>
            <person name="Blifernez-Klassen O."/>
            <person name="Kalinowski J."/>
            <person name="Goesmann A."/>
            <person name="Mussgnug J.H."/>
            <person name="Kruse O."/>
        </authorList>
    </citation>
    <scope>NUCLEOTIDE SEQUENCE [LARGE SCALE GENOMIC DNA]</scope>
    <source>
        <strain evidence="2 3">SAG 48.87</strain>
    </source>
</reference>
<evidence type="ECO:0000313" key="2">
    <source>
        <dbReference type="EMBL" id="KIY92012.1"/>
    </source>
</evidence>
<dbReference type="PANTHER" id="PTHR13270:SF13">
    <property type="entry name" value="LIMPET, ISOFORM K"/>
    <property type="match status" value="1"/>
</dbReference>
<accession>A0A0D2IVQ1</accession>
<dbReference type="EMBL" id="KK106043">
    <property type="protein sequence ID" value="KIY92012.1"/>
    <property type="molecule type" value="Genomic_DNA"/>
</dbReference>
<sequence>MQALPAFAAVRKENALAAGVWAGARLQQDASMAPLGPPKLEVCPDDEFLEQERAEQEAEAAAAAAAARACLQRQQVMKGAGGAAAAAAAGRGPGLRPMPLAPVDAALAALPPPVVPVLGSAALSAAPSGGKIPGCSGGSSSSAAAGSGVSGGYEERLLVGPDGREQCFEEARAAAWLARQPALKAQQDLPTQQQQQQQEEVCRLDQEVQQQQQQQQQERQQQLLQQEAPQRRERPAELAPAAATAQPAVLAADLAPQDVTGAVGANADDAPQGGAATHSTGPSTGVATALCDQQEQQQQQQQQVQQQEQQEQQYQQQQQPQERRRRTSRLSMGPLAGAGVGAEPTMTMSTKAALASLNRMFNSDFTASVAPSPHVARGGRMSMAAGRPGDGGGGGWGGGAEPTATMQTREALSLVNDLFCDEAPGAAGDLTQRFPRGRQSGAAGLYLYEDTEFISRADAAGAAAARMRAGRRSSVAPPAGGMALYQDTEFLTRPVGGAGAGAGAGGGLGLYEDTEFITRPVGAAGVGAGSGHGGSGSGSGGLGLYEDTEFVTRPAAPPAGGGVGQGPGLCMHQDTEFLTGHVAATLAQQQGRATAAAGGGARGGGCDPDSTQGLVLSKENRLPPPAQAGAEPSADAAAARREQLGSPGRPPRAAVAGGFGAGPGTPGGAGAALSARCDSFEVMDSPAGLRERLAARARAGSGGGSLPSTPSPDKVGGGDGSRPCTAAPTGPHALDARMNLPFRPQR</sequence>
<feature type="region of interest" description="Disordered" evidence="1">
    <location>
        <begin position="126"/>
        <end position="150"/>
    </location>
</feature>
<dbReference type="STRING" id="145388.A0A0D2IVQ1"/>
<evidence type="ECO:0000313" key="3">
    <source>
        <dbReference type="Proteomes" id="UP000054498"/>
    </source>
</evidence>
<feature type="compositionally biased region" description="Low complexity" evidence="1">
    <location>
        <begin position="311"/>
        <end position="320"/>
    </location>
</feature>
<keyword evidence="3" id="KW-1185">Reference proteome</keyword>
<dbReference type="RefSeq" id="XP_013891032.1">
    <property type="nucleotide sequence ID" value="XM_014035578.1"/>
</dbReference>
<feature type="region of interest" description="Disordered" evidence="1">
    <location>
        <begin position="594"/>
        <end position="661"/>
    </location>
</feature>
<dbReference type="GeneID" id="25733663"/>
<feature type="compositionally biased region" description="Low complexity" evidence="1">
    <location>
        <begin position="138"/>
        <end position="147"/>
    </location>
</feature>
<feature type="region of interest" description="Disordered" evidence="1">
    <location>
        <begin position="691"/>
        <end position="746"/>
    </location>
</feature>
<feature type="region of interest" description="Disordered" evidence="1">
    <location>
        <begin position="311"/>
        <end position="344"/>
    </location>
</feature>
<feature type="compositionally biased region" description="Polar residues" evidence="1">
    <location>
        <begin position="277"/>
        <end position="286"/>
    </location>
</feature>
<feature type="region of interest" description="Disordered" evidence="1">
    <location>
        <begin position="262"/>
        <end position="286"/>
    </location>
</feature>
<organism evidence="2 3">
    <name type="scientific">Monoraphidium neglectum</name>
    <dbReference type="NCBI Taxonomy" id="145388"/>
    <lineage>
        <taxon>Eukaryota</taxon>
        <taxon>Viridiplantae</taxon>
        <taxon>Chlorophyta</taxon>
        <taxon>core chlorophytes</taxon>
        <taxon>Chlorophyceae</taxon>
        <taxon>CS clade</taxon>
        <taxon>Sphaeropleales</taxon>
        <taxon>Selenastraceae</taxon>
        <taxon>Monoraphidium</taxon>
    </lineage>
</organism>
<dbReference type="PANTHER" id="PTHR13270">
    <property type="entry name" value="PROTEIN C20ORF116-RELATED"/>
    <property type="match status" value="1"/>
</dbReference>
<name>A0A0D2IVQ1_9CHLO</name>
<proteinExistence type="predicted"/>
<dbReference type="Proteomes" id="UP000054498">
    <property type="component" value="Unassembled WGS sequence"/>
</dbReference>
<feature type="compositionally biased region" description="Gly residues" evidence="1">
    <location>
        <begin position="597"/>
        <end position="606"/>
    </location>
</feature>
<gene>
    <name evidence="2" type="ORF">MNEG_15951</name>
</gene>
<feature type="compositionally biased region" description="Low complexity" evidence="1">
    <location>
        <begin position="645"/>
        <end position="656"/>
    </location>
</feature>
<feature type="region of interest" description="Disordered" evidence="1">
    <location>
        <begin position="220"/>
        <end position="244"/>
    </location>
</feature>
<dbReference type="KEGG" id="mng:MNEG_15951"/>